<dbReference type="Gene3D" id="3.50.50.100">
    <property type="match status" value="1"/>
</dbReference>
<protein>
    <submittedName>
        <fullName evidence="1">BnaC03g30090D protein</fullName>
    </submittedName>
</protein>
<evidence type="ECO:0000313" key="2">
    <source>
        <dbReference type="Proteomes" id="UP000028999"/>
    </source>
</evidence>
<dbReference type="PaxDb" id="3708-A0A078G4C8"/>
<name>A0A078G4C8_BRANA</name>
<accession>A0A078G4C8</accession>
<gene>
    <name evidence="1" type="primary">BnaC03g30090D</name>
    <name evidence="1" type="ORF">GSBRNA2T00015667001</name>
</gene>
<dbReference type="STRING" id="3708.A0A078G4C8"/>
<dbReference type="Gramene" id="CDY21325">
    <property type="protein sequence ID" value="CDY21325"/>
    <property type="gene ID" value="GSBRNA2T00015667001"/>
</dbReference>
<dbReference type="EMBL" id="LK032119">
    <property type="protein sequence ID" value="CDY21325.1"/>
    <property type="molecule type" value="Genomic_DNA"/>
</dbReference>
<dbReference type="AlphaFoldDB" id="A0A078G4C8"/>
<reference evidence="1 2" key="1">
    <citation type="journal article" date="2014" name="Science">
        <title>Plant genetics. Early allopolyploid evolution in the post-Neolithic Brassica napus oilseed genome.</title>
        <authorList>
            <person name="Chalhoub B."/>
            <person name="Denoeud F."/>
            <person name="Liu S."/>
            <person name="Parkin I.A."/>
            <person name="Tang H."/>
            <person name="Wang X."/>
            <person name="Chiquet J."/>
            <person name="Belcram H."/>
            <person name="Tong C."/>
            <person name="Samans B."/>
            <person name="Correa M."/>
            <person name="Da Silva C."/>
            <person name="Just J."/>
            <person name="Falentin C."/>
            <person name="Koh C.S."/>
            <person name="Le Clainche I."/>
            <person name="Bernard M."/>
            <person name="Bento P."/>
            <person name="Noel B."/>
            <person name="Labadie K."/>
            <person name="Alberti A."/>
            <person name="Charles M."/>
            <person name="Arnaud D."/>
            <person name="Guo H."/>
            <person name="Daviaud C."/>
            <person name="Alamery S."/>
            <person name="Jabbari K."/>
            <person name="Zhao M."/>
            <person name="Edger P.P."/>
            <person name="Chelaifa H."/>
            <person name="Tack D."/>
            <person name="Lassalle G."/>
            <person name="Mestiri I."/>
            <person name="Schnel N."/>
            <person name="Le Paslier M.C."/>
            <person name="Fan G."/>
            <person name="Renault V."/>
            <person name="Bayer P.E."/>
            <person name="Golicz A.A."/>
            <person name="Manoli S."/>
            <person name="Lee T.H."/>
            <person name="Thi V.H."/>
            <person name="Chalabi S."/>
            <person name="Hu Q."/>
            <person name="Fan C."/>
            <person name="Tollenaere R."/>
            <person name="Lu Y."/>
            <person name="Battail C."/>
            <person name="Shen J."/>
            <person name="Sidebottom C.H."/>
            <person name="Wang X."/>
            <person name="Canaguier A."/>
            <person name="Chauveau A."/>
            <person name="Berard A."/>
            <person name="Deniot G."/>
            <person name="Guan M."/>
            <person name="Liu Z."/>
            <person name="Sun F."/>
            <person name="Lim Y.P."/>
            <person name="Lyons E."/>
            <person name="Town C.D."/>
            <person name="Bancroft I."/>
            <person name="Wang X."/>
            <person name="Meng J."/>
            <person name="Ma J."/>
            <person name="Pires J.C."/>
            <person name="King G.J."/>
            <person name="Brunel D."/>
            <person name="Delourme R."/>
            <person name="Renard M."/>
            <person name="Aury J.M."/>
            <person name="Adams K.L."/>
            <person name="Batley J."/>
            <person name="Snowdon R.J."/>
            <person name="Tost J."/>
            <person name="Edwards D."/>
            <person name="Zhou Y."/>
            <person name="Hua W."/>
            <person name="Sharpe A.G."/>
            <person name="Paterson A.H."/>
            <person name="Guan C."/>
            <person name="Wincker P."/>
        </authorList>
    </citation>
    <scope>NUCLEOTIDE SEQUENCE [LARGE SCALE GENOMIC DNA]</scope>
    <source>
        <strain evidence="2">cv. Darmor-bzh</strain>
    </source>
</reference>
<dbReference type="OMA" id="MIVWSTS"/>
<dbReference type="Proteomes" id="UP000028999">
    <property type="component" value="Unassembled WGS sequence"/>
</dbReference>
<sequence>MVTKVNEKDISAKTKGGEVSSIPYGMIVWSTSIGTRPVIKDFMKQINQDPGFPGPALLTRNAIF</sequence>
<proteinExistence type="predicted"/>
<evidence type="ECO:0000313" key="1">
    <source>
        <dbReference type="EMBL" id="CDY21325.1"/>
    </source>
</evidence>
<keyword evidence="2" id="KW-1185">Reference proteome</keyword>
<organism evidence="1 2">
    <name type="scientific">Brassica napus</name>
    <name type="common">Rape</name>
    <dbReference type="NCBI Taxonomy" id="3708"/>
    <lineage>
        <taxon>Eukaryota</taxon>
        <taxon>Viridiplantae</taxon>
        <taxon>Streptophyta</taxon>
        <taxon>Embryophyta</taxon>
        <taxon>Tracheophyta</taxon>
        <taxon>Spermatophyta</taxon>
        <taxon>Magnoliopsida</taxon>
        <taxon>eudicotyledons</taxon>
        <taxon>Gunneridae</taxon>
        <taxon>Pentapetalae</taxon>
        <taxon>rosids</taxon>
        <taxon>malvids</taxon>
        <taxon>Brassicales</taxon>
        <taxon>Brassicaceae</taxon>
        <taxon>Brassiceae</taxon>
        <taxon>Brassica</taxon>
    </lineage>
</organism>